<dbReference type="KEGG" id="whj:H9Q79_06680"/>
<evidence type="ECO:0000313" key="1">
    <source>
        <dbReference type="EMBL" id="QNM09955.1"/>
    </source>
</evidence>
<protein>
    <submittedName>
        <fullName evidence="1">DUF2284 domain-containing protein</fullName>
    </submittedName>
</protein>
<name>A0A7G9GGM3_9FIRM</name>
<sequence length="178" mass="19885">MTEDGIMELAKNEGFTNVAVIPADKLVFDRELRKYCEENVCGNYGKNYSCPPFCGTPEEMRDRAGKYGRAWIFQTIADVGSWDNRRKLVEVKADHNRRSRNLIQMLREEGVDGLPMLAGPCEACGTCKGFSGEACKYPEEAPSCISAYCMKAELMAEEAGIPYWCGEGVVAYFSLYLV</sequence>
<accession>A0A7G9GGM3</accession>
<dbReference type="InterPro" id="IPR019271">
    <property type="entry name" value="DUF2284_metal-binding"/>
</dbReference>
<dbReference type="AlphaFoldDB" id="A0A7G9GGM3"/>
<dbReference type="RefSeq" id="WP_249329485.1">
    <property type="nucleotide sequence ID" value="NZ_CP060635.1"/>
</dbReference>
<proteinExistence type="predicted"/>
<dbReference type="EMBL" id="CP060635">
    <property type="protein sequence ID" value="QNM09955.1"/>
    <property type="molecule type" value="Genomic_DNA"/>
</dbReference>
<dbReference type="Pfam" id="PF10050">
    <property type="entry name" value="DUF2284"/>
    <property type="match status" value="1"/>
</dbReference>
<reference evidence="1 2" key="1">
    <citation type="submission" date="2020-08" db="EMBL/GenBank/DDBJ databases">
        <authorList>
            <person name="Liu C."/>
            <person name="Sun Q."/>
        </authorList>
    </citation>
    <scope>NUCLEOTIDE SEQUENCE [LARGE SCALE GENOMIC DNA]</scope>
    <source>
        <strain evidence="1 2">NSJ-29</strain>
    </source>
</reference>
<evidence type="ECO:0000313" key="2">
    <source>
        <dbReference type="Proteomes" id="UP000515860"/>
    </source>
</evidence>
<gene>
    <name evidence="1" type="ORF">H9Q79_06680</name>
</gene>
<organism evidence="1 2">
    <name type="scientific">Wansuia hejianensis</name>
    <dbReference type="NCBI Taxonomy" id="2763667"/>
    <lineage>
        <taxon>Bacteria</taxon>
        <taxon>Bacillati</taxon>
        <taxon>Bacillota</taxon>
        <taxon>Clostridia</taxon>
        <taxon>Lachnospirales</taxon>
        <taxon>Lachnospiraceae</taxon>
        <taxon>Wansuia</taxon>
    </lineage>
</organism>
<dbReference type="Proteomes" id="UP000515860">
    <property type="component" value="Chromosome"/>
</dbReference>
<keyword evidence="2" id="KW-1185">Reference proteome</keyword>